<name>A0A9W6G8A5_9ACTN</name>
<evidence type="ECO:0000313" key="8">
    <source>
        <dbReference type="EMBL" id="GLI42114.1"/>
    </source>
</evidence>
<dbReference type="Pfam" id="PF01782">
    <property type="entry name" value="RimM"/>
    <property type="match status" value="1"/>
</dbReference>
<dbReference type="PANTHER" id="PTHR33692:SF1">
    <property type="entry name" value="RIBOSOME MATURATION FACTOR RIMM"/>
    <property type="match status" value="1"/>
</dbReference>
<dbReference type="InterPro" id="IPR002676">
    <property type="entry name" value="RimM_N"/>
</dbReference>
<organism evidence="8 9">
    <name type="scientific">Glycomyces algeriensis</name>
    <dbReference type="NCBI Taxonomy" id="256037"/>
    <lineage>
        <taxon>Bacteria</taxon>
        <taxon>Bacillati</taxon>
        <taxon>Actinomycetota</taxon>
        <taxon>Actinomycetes</taxon>
        <taxon>Glycomycetales</taxon>
        <taxon>Glycomycetaceae</taxon>
        <taxon>Glycomyces</taxon>
    </lineage>
</organism>
<dbReference type="Proteomes" id="UP001144313">
    <property type="component" value="Unassembled WGS sequence"/>
</dbReference>
<reference evidence="8" key="1">
    <citation type="submission" date="2022-12" db="EMBL/GenBank/DDBJ databases">
        <title>Reference genome sequencing for broad-spectrum identification of bacterial and archaeal isolates by mass spectrometry.</title>
        <authorList>
            <person name="Sekiguchi Y."/>
            <person name="Tourlousse D.M."/>
        </authorList>
    </citation>
    <scope>NUCLEOTIDE SEQUENCE</scope>
    <source>
        <strain evidence="8">LLR39Z86</strain>
    </source>
</reference>
<dbReference type="Pfam" id="PF24986">
    <property type="entry name" value="PRC_RimM"/>
    <property type="match status" value="1"/>
</dbReference>
<keyword evidence="1 5" id="KW-0963">Cytoplasm</keyword>
<evidence type="ECO:0000256" key="4">
    <source>
        <dbReference type="ARBA" id="ARBA00023186"/>
    </source>
</evidence>
<dbReference type="GO" id="GO:0043022">
    <property type="term" value="F:ribosome binding"/>
    <property type="evidence" value="ECO:0007669"/>
    <property type="project" value="InterPro"/>
</dbReference>
<dbReference type="SUPFAM" id="SSF50447">
    <property type="entry name" value="Translation proteins"/>
    <property type="match status" value="1"/>
</dbReference>
<dbReference type="Gene3D" id="2.40.30.60">
    <property type="entry name" value="RimM"/>
    <property type="match status" value="1"/>
</dbReference>
<dbReference type="Gene3D" id="2.30.30.240">
    <property type="entry name" value="PRC-barrel domain"/>
    <property type="match status" value="1"/>
</dbReference>
<comment type="subunit">
    <text evidence="5">Binds ribosomal protein uS19.</text>
</comment>
<dbReference type="InterPro" id="IPR056792">
    <property type="entry name" value="PRC_RimM"/>
</dbReference>
<dbReference type="EMBL" id="BSDT01000001">
    <property type="protein sequence ID" value="GLI42114.1"/>
    <property type="molecule type" value="Genomic_DNA"/>
</dbReference>
<evidence type="ECO:0000256" key="1">
    <source>
        <dbReference type="ARBA" id="ARBA00022490"/>
    </source>
</evidence>
<dbReference type="GO" id="GO:0005737">
    <property type="term" value="C:cytoplasm"/>
    <property type="evidence" value="ECO:0007669"/>
    <property type="project" value="UniProtKB-SubCell"/>
</dbReference>
<keyword evidence="4 5" id="KW-0143">Chaperone</keyword>
<dbReference type="InterPro" id="IPR036976">
    <property type="entry name" value="RimM_N_sf"/>
</dbReference>
<dbReference type="HAMAP" id="MF_00014">
    <property type="entry name" value="Ribosome_mat_RimM"/>
    <property type="match status" value="1"/>
</dbReference>
<comment type="function">
    <text evidence="5">An accessory protein needed during the final step in the assembly of 30S ribosomal subunit, possibly for assembly of the head region. Essential for efficient processing of 16S rRNA. May be needed both before and after RbfA during the maturation of 16S rRNA. It has affinity for free ribosomal 30S subunits but not for 70S ribosomes.</text>
</comment>
<dbReference type="SUPFAM" id="SSF50346">
    <property type="entry name" value="PRC-barrel domain"/>
    <property type="match status" value="1"/>
</dbReference>
<comment type="caution">
    <text evidence="8">The sequence shown here is derived from an EMBL/GenBank/DDBJ whole genome shotgun (WGS) entry which is preliminary data.</text>
</comment>
<evidence type="ECO:0000259" key="7">
    <source>
        <dbReference type="Pfam" id="PF24986"/>
    </source>
</evidence>
<feature type="domain" description="Ribosome maturation factor RimM PRC barrel" evidence="7">
    <location>
        <begin position="105"/>
        <end position="170"/>
    </location>
</feature>
<dbReference type="GO" id="GO:0042274">
    <property type="term" value="P:ribosomal small subunit biogenesis"/>
    <property type="evidence" value="ECO:0007669"/>
    <property type="project" value="UniProtKB-UniRule"/>
</dbReference>
<keyword evidence="3 5" id="KW-0698">rRNA processing</keyword>
<evidence type="ECO:0000259" key="6">
    <source>
        <dbReference type="Pfam" id="PF01782"/>
    </source>
</evidence>
<dbReference type="InterPro" id="IPR011033">
    <property type="entry name" value="PRC_barrel-like_sf"/>
</dbReference>
<keyword evidence="2 5" id="KW-0690">Ribosome biogenesis</keyword>
<dbReference type="AlphaFoldDB" id="A0A9W6G8A5"/>
<dbReference type="InterPro" id="IPR009000">
    <property type="entry name" value="Transl_B-barrel_sf"/>
</dbReference>
<dbReference type="NCBIfam" id="TIGR02273">
    <property type="entry name" value="16S_RimM"/>
    <property type="match status" value="1"/>
</dbReference>
<comment type="similarity">
    <text evidence="5">Belongs to the RimM family.</text>
</comment>
<comment type="subcellular location">
    <subcellularLocation>
        <location evidence="5">Cytoplasm</location>
    </subcellularLocation>
</comment>
<sequence>MSEVLVVGRIVRPHGLRGEVVVEVRTDDPETRFQPGVEYQTKGGQLKGAPLKAVTVRWHQGRPMIGFEGHSDRNASELLRGVLLSVEVEEEELVAEEDEVHDTLLLGLTVVDKEAGEVGTVSRIDHGAAYETLVVKRQGRTPALIPFVADMVVEVDLEAGIVNVDLPPGLLDL</sequence>
<comment type="domain">
    <text evidence="5">The PRC barrel domain binds ribosomal protein uS19.</text>
</comment>
<evidence type="ECO:0000256" key="3">
    <source>
        <dbReference type="ARBA" id="ARBA00022552"/>
    </source>
</evidence>
<evidence type="ECO:0000256" key="5">
    <source>
        <dbReference type="HAMAP-Rule" id="MF_00014"/>
    </source>
</evidence>
<evidence type="ECO:0000256" key="2">
    <source>
        <dbReference type="ARBA" id="ARBA00022517"/>
    </source>
</evidence>
<keyword evidence="9" id="KW-1185">Reference proteome</keyword>
<gene>
    <name evidence="5 8" type="primary">rimM</name>
    <name evidence="8" type="ORF">GALLR39Z86_19640</name>
</gene>
<feature type="domain" description="RimM N-terminal" evidence="6">
    <location>
        <begin position="6"/>
        <end position="89"/>
    </location>
</feature>
<dbReference type="GO" id="GO:0005840">
    <property type="term" value="C:ribosome"/>
    <property type="evidence" value="ECO:0007669"/>
    <property type="project" value="InterPro"/>
</dbReference>
<evidence type="ECO:0000313" key="9">
    <source>
        <dbReference type="Proteomes" id="UP001144313"/>
    </source>
</evidence>
<dbReference type="GO" id="GO:0006364">
    <property type="term" value="P:rRNA processing"/>
    <property type="evidence" value="ECO:0007669"/>
    <property type="project" value="UniProtKB-UniRule"/>
</dbReference>
<dbReference type="InterPro" id="IPR011961">
    <property type="entry name" value="RimM"/>
</dbReference>
<dbReference type="PANTHER" id="PTHR33692">
    <property type="entry name" value="RIBOSOME MATURATION FACTOR RIMM"/>
    <property type="match status" value="1"/>
</dbReference>
<accession>A0A9W6G8A5</accession>
<protein>
    <recommendedName>
        <fullName evidence="5">Ribosome maturation factor RimM</fullName>
    </recommendedName>
</protein>
<proteinExistence type="inferred from homology"/>